<dbReference type="InterPro" id="IPR001992">
    <property type="entry name" value="T2SS_GspF/T4SS_PilC_CS"/>
</dbReference>
<feature type="domain" description="Type II secretion system protein GspF" evidence="11">
    <location>
        <begin position="73"/>
        <end position="196"/>
    </location>
</feature>
<evidence type="ECO:0000256" key="7">
    <source>
        <dbReference type="ARBA" id="ARBA00022989"/>
    </source>
</evidence>
<keyword evidence="5" id="KW-0997">Cell inner membrane</keyword>
<dbReference type="PANTHER" id="PTHR30012:SF7">
    <property type="entry name" value="PROTEIN TRANSPORT PROTEIN HOFC HOMOLOG"/>
    <property type="match status" value="1"/>
</dbReference>
<evidence type="ECO:0000313" key="12">
    <source>
        <dbReference type="EMBL" id="GAA3895429.1"/>
    </source>
</evidence>
<comment type="similarity">
    <text evidence="2 9">Belongs to the GSP F family.</text>
</comment>
<evidence type="ECO:0000256" key="6">
    <source>
        <dbReference type="ARBA" id="ARBA00022692"/>
    </source>
</evidence>
<proteinExistence type="inferred from homology"/>
<name>A0ABP7L9L9_9GAMM</name>
<keyword evidence="4" id="KW-1003">Cell membrane</keyword>
<comment type="caution">
    <text evidence="12">The sequence shown here is derived from an EMBL/GenBank/DDBJ whole genome shotgun (WGS) entry which is preliminary data.</text>
</comment>
<sequence length="407" mass="45031">MARAPRSRRQAEKLYRWKWKGTSADGHKVRGTAISASRAEVKSTLQRQNITVRRIRKRLGGPGKVTPLDVALFARQMATMTRAGIPLLQALEVIRDSLDKPAMVALLRRMIADVTAGSSFSDTLRRQPRHFDRLFVNLVHVGEQAGAMDDILSRLASYKEAVESLKGRVKKAMWYPGAVMAMGIGVTIILLVKVVPQFESMFQSFNAELPAITRITIHLSEQAQQYWLHALGAVMLAGLAFRYMHRRSEKFAYRVDAWLLSLPIVGDILHMSAVARFSRTLATTFSSGVPLADGLKSTAGSTGNRVYESAVLRARDDVIGGRPLNFAVRMTNMFPTQVVQMLSIGEETGALDAMLNRVADYYEEQVNNKVETLTSLMEPFIIAVLGLLVGGVVVAMYMPIFTLGTAM</sequence>
<evidence type="ECO:0000313" key="13">
    <source>
        <dbReference type="Proteomes" id="UP001500133"/>
    </source>
</evidence>
<evidence type="ECO:0000256" key="2">
    <source>
        <dbReference type="ARBA" id="ARBA00005745"/>
    </source>
</evidence>
<dbReference type="EMBL" id="BAAAZT010000013">
    <property type="protein sequence ID" value="GAA3895429.1"/>
    <property type="molecule type" value="Genomic_DNA"/>
</dbReference>
<keyword evidence="6 9" id="KW-0812">Transmembrane</keyword>
<feature type="transmembrane region" description="Helical" evidence="10">
    <location>
        <begin position="174"/>
        <end position="195"/>
    </location>
</feature>
<evidence type="ECO:0000256" key="5">
    <source>
        <dbReference type="ARBA" id="ARBA00022519"/>
    </source>
</evidence>
<dbReference type="InterPro" id="IPR042094">
    <property type="entry name" value="T2SS_GspF_sf"/>
</dbReference>
<dbReference type="Pfam" id="PF00482">
    <property type="entry name" value="T2SSF"/>
    <property type="match status" value="2"/>
</dbReference>
<feature type="transmembrane region" description="Helical" evidence="10">
    <location>
        <begin position="226"/>
        <end position="245"/>
    </location>
</feature>
<protein>
    <submittedName>
        <fullName evidence="12">Type II secretion system F family protein</fullName>
    </submittedName>
</protein>
<organism evidence="12 13">
    <name type="scientific">Halomonas cibimaris</name>
    <dbReference type="NCBI Taxonomy" id="657012"/>
    <lineage>
        <taxon>Bacteria</taxon>
        <taxon>Pseudomonadati</taxon>
        <taxon>Pseudomonadota</taxon>
        <taxon>Gammaproteobacteria</taxon>
        <taxon>Oceanospirillales</taxon>
        <taxon>Halomonadaceae</taxon>
        <taxon>Halomonas</taxon>
    </lineage>
</organism>
<dbReference type="InterPro" id="IPR018076">
    <property type="entry name" value="T2SS_GspF_dom"/>
</dbReference>
<evidence type="ECO:0000256" key="8">
    <source>
        <dbReference type="ARBA" id="ARBA00023136"/>
    </source>
</evidence>
<evidence type="ECO:0000256" key="3">
    <source>
        <dbReference type="ARBA" id="ARBA00022448"/>
    </source>
</evidence>
<dbReference type="Proteomes" id="UP001500133">
    <property type="component" value="Unassembled WGS sequence"/>
</dbReference>
<keyword evidence="7 10" id="KW-1133">Transmembrane helix</keyword>
<evidence type="ECO:0000256" key="1">
    <source>
        <dbReference type="ARBA" id="ARBA00004429"/>
    </source>
</evidence>
<evidence type="ECO:0000259" key="11">
    <source>
        <dbReference type="Pfam" id="PF00482"/>
    </source>
</evidence>
<dbReference type="PROSITE" id="PS00874">
    <property type="entry name" value="T2SP_F"/>
    <property type="match status" value="1"/>
</dbReference>
<keyword evidence="8 10" id="KW-0472">Membrane</keyword>
<evidence type="ECO:0000256" key="9">
    <source>
        <dbReference type="RuleBase" id="RU003923"/>
    </source>
</evidence>
<gene>
    <name evidence="12" type="ORF">GCM10022228_03100</name>
</gene>
<feature type="domain" description="Type II secretion system protein GspF" evidence="11">
    <location>
        <begin position="277"/>
        <end position="399"/>
    </location>
</feature>
<evidence type="ECO:0000256" key="10">
    <source>
        <dbReference type="SAM" id="Phobius"/>
    </source>
</evidence>
<evidence type="ECO:0000256" key="4">
    <source>
        <dbReference type="ARBA" id="ARBA00022475"/>
    </source>
</evidence>
<dbReference type="RefSeq" id="WP_344701625.1">
    <property type="nucleotide sequence ID" value="NZ_BAAAZT010000013.1"/>
</dbReference>
<reference evidence="13" key="1">
    <citation type="journal article" date="2019" name="Int. J. Syst. Evol. Microbiol.">
        <title>The Global Catalogue of Microorganisms (GCM) 10K type strain sequencing project: providing services to taxonomists for standard genome sequencing and annotation.</title>
        <authorList>
            <consortium name="The Broad Institute Genomics Platform"/>
            <consortium name="The Broad Institute Genome Sequencing Center for Infectious Disease"/>
            <person name="Wu L."/>
            <person name="Ma J."/>
        </authorList>
    </citation>
    <scope>NUCLEOTIDE SEQUENCE [LARGE SCALE GENOMIC DNA]</scope>
    <source>
        <strain evidence="13">JCM 16914</strain>
    </source>
</reference>
<comment type="subcellular location">
    <subcellularLocation>
        <location evidence="1 9">Cell inner membrane</location>
        <topology evidence="1 9">Multi-pass membrane protein</topology>
    </subcellularLocation>
</comment>
<keyword evidence="13" id="KW-1185">Reference proteome</keyword>
<keyword evidence="3 9" id="KW-0813">Transport</keyword>
<accession>A0ABP7L9L9</accession>
<feature type="transmembrane region" description="Helical" evidence="10">
    <location>
        <begin position="380"/>
        <end position="403"/>
    </location>
</feature>
<dbReference type="Gene3D" id="1.20.81.30">
    <property type="entry name" value="Type II secretion system (T2SS), domain F"/>
    <property type="match status" value="2"/>
</dbReference>
<dbReference type="PRINTS" id="PR00812">
    <property type="entry name" value="BCTERIALGSPF"/>
</dbReference>
<dbReference type="PANTHER" id="PTHR30012">
    <property type="entry name" value="GENERAL SECRETION PATHWAY PROTEIN"/>
    <property type="match status" value="1"/>
</dbReference>
<dbReference type="InterPro" id="IPR003004">
    <property type="entry name" value="GspF/PilC"/>
</dbReference>